<dbReference type="InterPro" id="IPR000436">
    <property type="entry name" value="Sushi_SCR_CCP_dom"/>
</dbReference>
<evidence type="ECO:0000256" key="3">
    <source>
        <dbReference type="ARBA" id="ARBA00022737"/>
    </source>
</evidence>
<evidence type="ECO:0000313" key="10">
    <source>
        <dbReference type="Proteomes" id="UP000694727"/>
    </source>
</evidence>
<keyword evidence="7" id="KW-1133">Transmembrane helix</keyword>
<comment type="caution">
    <text evidence="6">Lacks conserved residue(s) required for the propagation of feature annotation.</text>
</comment>
<dbReference type="Proteomes" id="UP000694727">
    <property type="component" value="Unplaced"/>
</dbReference>
<keyword evidence="7" id="KW-0812">Transmembrane</keyword>
<keyword evidence="1 6" id="KW-0768">Sushi</keyword>
<keyword evidence="3" id="KW-0677">Repeat</keyword>
<dbReference type="Pfam" id="PF00084">
    <property type="entry name" value="Sushi"/>
    <property type="match status" value="4"/>
</dbReference>
<evidence type="ECO:0000256" key="5">
    <source>
        <dbReference type="ARBA" id="ARBA00023180"/>
    </source>
</evidence>
<evidence type="ECO:0000256" key="4">
    <source>
        <dbReference type="ARBA" id="ARBA00023157"/>
    </source>
</evidence>
<dbReference type="SUPFAM" id="SSF57535">
    <property type="entry name" value="Complement control module/SCR domain"/>
    <property type="match status" value="4"/>
</dbReference>
<feature type="domain" description="Sushi" evidence="8">
    <location>
        <begin position="166"/>
        <end position="230"/>
    </location>
</feature>
<feature type="domain" description="Sushi" evidence="8">
    <location>
        <begin position="103"/>
        <end position="165"/>
    </location>
</feature>
<evidence type="ECO:0000256" key="2">
    <source>
        <dbReference type="ARBA" id="ARBA00022729"/>
    </source>
</evidence>
<dbReference type="AlphaFoldDB" id="A0A8D0THA4"/>
<dbReference type="CDD" id="cd00033">
    <property type="entry name" value="CCP"/>
    <property type="match status" value="4"/>
</dbReference>
<dbReference type="FunFam" id="2.10.70.10:FF:000014">
    <property type="entry name" value="Membrane cofactor protein"/>
    <property type="match status" value="1"/>
</dbReference>
<feature type="transmembrane region" description="Helical" evidence="7">
    <location>
        <begin position="296"/>
        <end position="324"/>
    </location>
</feature>
<dbReference type="PROSITE" id="PS50923">
    <property type="entry name" value="SUSHI"/>
    <property type="match status" value="4"/>
</dbReference>
<dbReference type="InterPro" id="IPR035976">
    <property type="entry name" value="Sushi/SCR/CCP_sf"/>
</dbReference>
<protein>
    <recommendedName>
        <fullName evidence="8">Sushi domain-containing protein</fullName>
    </recommendedName>
</protein>
<keyword evidence="4 6" id="KW-1015">Disulfide bond</keyword>
<dbReference type="SMART" id="SM00032">
    <property type="entry name" value="CCP"/>
    <property type="match status" value="4"/>
</dbReference>
<proteinExistence type="predicted"/>
<dbReference type="Gene3D" id="2.10.70.10">
    <property type="entry name" value="Complement Module, domain 1"/>
    <property type="match status" value="4"/>
</dbReference>
<feature type="disulfide bond" evidence="6">
    <location>
        <begin position="261"/>
        <end position="288"/>
    </location>
</feature>
<keyword evidence="2" id="KW-0732">Signal</keyword>
<accession>A0A8D0THA4</accession>
<dbReference type="PANTHER" id="PTHR19325">
    <property type="entry name" value="COMPLEMENT COMPONENT-RELATED SUSHI DOMAIN-CONTAINING"/>
    <property type="match status" value="1"/>
</dbReference>
<evidence type="ECO:0000259" key="8">
    <source>
        <dbReference type="PROSITE" id="PS50923"/>
    </source>
</evidence>
<keyword evidence="7" id="KW-0472">Membrane</keyword>
<evidence type="ECO:0000313" key="9">
    <source>
        <dbReference type="Ensembl" id="ENSSSCP00025046646.1"/>
    </source>
</evidence>
<feature type="domain" description="Sushi" evidence="8">
    <location>
        <begin position="39"/>
        <end position="102"/>
    </location>
</feature>
<name>A0A8D0THA4_PIG</name>
<sequence length="350" mass="39502">VAVSCGVGCRRGSDPVPQSQADDRDEVFYFHVFILLYLEACDDPPRFESMRFQGALQLTYRPGDRAQYECRLGFHPMVPALPTTSVCQDNNTWSPLQEACRRKSCPNLGDPVNGLVNYINGSRLFGSHAQYECNEGFSLIGANILHCEISGNGVAWSDLPPICERIFCGTPANITNGHFTVYKEQYEYNELVTYRCDPSDESDEYSLIGDPLLLCVGHDRWSSDPPECKVVKCNYPVIRNGAMISGYRIKYYYKAEVVFECNEGFILLGNNTIVCGANSTWEPEIPSCIEGMKGPWLLFFTMYVFCVISIAILFILKVICCHLYRVSSGSRTMFHFPDKSQFGSFYTVQF</sequence>
<evidence type="ECO:0000256" key="7">
    <source>
        <dbReference type="SAM" id="Phobius"/>
    </source>
</evidence>
<dbReference type="Ensembl" id="ENSSSCT00025104752.1">
    <property type="protein sequence ID" value="ENSSSCP00025046646.1"/>
    <property type="gene ID" value="ENSSSCG00025075831.1"/>
</dbReference>
<organism evidence="9 10">
    <name type="scientific">Sus scrofa</name>
    <name type="common">Pig</name>
    <dbReference type="NCBI Taxonomy" id="9823"/>
    <lineage>
        <taxon>Eukaryota</taxon>
        <taxon>Metazoa</taxon>
        <taxon>Chordata</taxon>
        <taxon>Craniata</taxon>
        <taxon>Vertebrata</taxon>
        <taxon>Euteleostomi</taxon>
        <taxon>Mammalia</taxon>
        <taxon>Eutheria</taxon>
        <taxon>Laurasiatheria</taxon>
        <taxon>Artiodactyla</taxon>
        <taxon>Suina</taxon>
        <taxon>Suidae</taxon>
        <taxon>Sus</taxon>
    </lineage>
</organism>
<reference evidence="9" key="1">
    <citation type="submission" date="2025-08" db="UniProtKB">
        <authorList>
            <consortium name="Ensembl"/>
        </authorList>
    </citation>
    <scope>IDENTIFICATION</scope>
</reference>
<evidence type="ECO:0000256" key="6">
    <source>
        <dbReference type="PROSITE-ProRule" id="PRU00302"/>
    </source>
</evidence>
<feature type="domain" description="Sushi" evidence="8">
    <location>
        <begin position="231"/>
        <end position="290"/>
    </location>
</feature>
<evidence type="ECO:0000256" key="1">
    <source>
        <dbReference type="ARBA" id="ARBA00022659"/>
    </source>
</evidence>
<dbReference type="PANTHER" id="PTHR19325:SF521">
    <property type="entry name" value="MEMBRANE COFACTOR PROTEIN"/>
    <property type="match status" value="1"/>
</dbReference>
<keyword evidence="5" id="KW-0325">Glycoprotein</keyword>
<dbReference type="InterPro" id="IPR050350">
    <property type="entry name" value="Compl-Cell_Adhes-Reg"/>
</dbReference>